<feature type="compositionally biased region" description="Basic residues" evidence="1">
    <location>
        <begin position="1"/>
        <end position="17"/>
    </location>
</feature>
<keyword evidence="4" id="KW-1185">Reference proteome</keyword>
<keyword evidence="2" id="KW-0812">Transmembrane</keyword>
<feature type="region of interest" description="Disordered" evidence="1">
    <location>
        <begin position="1"/>
        <end position="26"/>
    </location>
</feature>
<proteinExistence type="predicted"/>
<protein>
    <submittedName>
        <fullName evidence="3">SLC16A9</fullName>
    </submittedName>
</protein>
<keyword evidence="2" id="KW-1133">Transmembrane helix</keyword>
<dbReference type="InterPro" id="IPR036259">
    <property type="entry name" value="MFS_trans_sf"/>
</dbReference>
<organism evidence="3 4">
    <name type="scientific">Acanthosepion pharaonis</name>
    <name type="common">Pharaoh cuttlefish</name>
    <name type="synonym">Sepia pharaonis</name>
    <dbReference type="NCBI Taxonomy" id="158019"/>
    <lineage>
        <taxon>Eukaryota</taxon>
        <taxon>Metazoa</taxon>
        <taxon>Spiralia</taxon>
        <taxon>Lophotrochozoa</taxon>
        <taxon>Mollusca</taxon>
        <taxon>Cephalopoda</taxon>
        <taxon>Coleoidea</taxon>
        <taxon>Decapodiformes</taxon>
        <taxon>Sepiida</taxon>
        <taxon>Sepiina</taxon>
        <taxon>Sepiidae</taxon>
        <taxon>Acanthosepion</taxon>
    </lineage>
</organism>
<evidence type="ECO:0000256" key="2">
    <source>
        <dbReference type="SAM" id="Phobius"/>
    </source>
</evidence>
<gene>
    <name evidence="3" type="ORF">SPHA_40875</name>
</gene>
<dbReference type="Proteomes" id="UP000597762">
    <property type="component" value="Unassembled WGS sequence"/>
</dbReference>
<feature type="transmembrane region" description="Helical" evidence="2">
    <location>
        <begin position="108"/>
        <end position="133"/>
    </location>
</feature>
<accession>A0A812CVD3</accession>
<evidence type="ECO:0000313" key="4">
    <source>
        <dbReference type="Proteomes" id="UP000597762"/>
    </source>
</evidence>
<feature type="transmembrane region" description="Helical" evidence="2">
    <location>
        <begin position="73"/>
        <end position="96"/>
    </location>
</feature>
<dbReference type="SUPFAM" id="SSF103473">
    <property type="entry name" value="MFS general substrate transporter"/>
    <property type="match status" value="1"/>
</dbReference>
<feature type="transmembrane region" description="Helical" evidence="2">
    <location>
        <begin position="46"/>
        <end position="67"/>
    </location>
</feature>
<keyword evidence="2" id="KW-0472">Membrane</keyword>
<dbReference type="EMBL" id="CAHIKZ030001943">
    <property type="protein sequence ID" value="CAE1277810.1"/>
    <property type="molecule type" value="Genomic_DNA"/>
</dbReference>
<dbReference type="AlphaFoldDB" id="A0A812CVD3"/>
<reference evidence="3" key="1">
    <citation type="submission" date="2021-01" db="EMBL/GenBank/DDBJ databases">
        <authorList>
            <person name="Li R."/>
            <person name="Bekaert M."/>
        </authorList>
    </citation>
    <scope>NUCLEOTIDE SEQUENCE</scope>
    <source>
        <strain evidence="3">Farmed</strain>
    </source>
</reference>
<name>A0A812CVD3_ACAPH</name>
<sequence length="219" mass="23850">MLRPRKATRTRQRHPPRNRAGDPRNNVCVEPMMGAASRGGQQPNRVCLMFGSTRLNPLAIAGIGFFVNKVEVLYVTYGILTGAFVAAETVLLYLPAKAVNVGLSIEQGALIMSIYGAMFAFSQFIVGILADFIHIPTSYILMFSMLVMSATTVAFTFVHSFAFFVLFISLFAMCKGFASALRVVLVASILGVKKLEKGFSPLSLLIGVALQNLSECRKT</sequence>
<comment type="caution">
    <text evidence="3">The sequence shown here is derived from an EMBL/GenBank/DDBJ whole genome shotgun (WGS) entry which is preliminary data.</text>
</comment>
<evidence type="ECO:0000256" key="1">
    <source>
        <dbReference type="SAM" id="MobiDB-lite"/>
    </source>
</evidence>
<dbReference type="Gene3D" id="1.20.1250.20">
    <property type="entry name" value="MFS general substrate transporter like domains"/>
    <property type="match status" value="1"/>
</dbReference>
<feature type="transmembrane region" description="Helical" evidence="2">
    <location>
        <begin position="139"/>
        <end position="172"/>
    </location>
</feature>
<evidence type="ECO:0000313" key="3">
    <source>
        <dbReference type="EMBL" id="CAE1277810.1"/>
    </source>
</evidence>
<dbReference type="OrthoDB" id="2213137at2759"/>